<organism evidence="1 2">
    <name type="scientific">Lindgomyces ingoldianus</name>
    <dbReference type="NCBI Taxonomy" id="673940"/>
    <lineage>
        <taxon>Eukaryota</taxon>
        <taxon>Fungi</taxon>
        <taxon>Dikarya</taxon>
        <taxon>Ascomycota</taxon>
        <taxon>Pezizomycotina</taxon>
        <taxon>Dothideomycetes</taxon>
        <taxon>Pleosporomycetidae</taxon>
        <taxon>Pleosporales</taxon>
        <taxon>Lindgomycetaceae</taxon>
        <taxon>Lindgomyces</taxon>
    </lineage>
</organism>
<keyword evidence="2" id="KW-1185">Reference proteome</keyword>
<proteinExistence type="predicted"/>
<sequence>MTSFTISDSDLQGVKDKVVIVTGAASGIGLATVKRLLSIGARVVASDVNEMPEPEKSQVTFKKVDVTSWKEQLEMFKMAKEKFGTIDHVFANAGISPTVNLLEEDVDENGDLLPPKLNTINVNLLGCMYTTKLGIYYIKQNLEGGSIVMTGSGSSFRRFSPTDYTTSKHAVLGMLRALYGNLYPKIPIRINSIAPSWTDTAIVPRNVIPVIGEDGIQSADVVARSVIVLMADQDRHGEMIYSDRGKFWDIENGEVGLNRYASKMLGQEGVGPEEEVSRRLKKMTENMAGAAAATAKS</sequence>
<dbReference type="Proteomes" id="UP000799755">
    <property type="component" value="Unassembled WGS sequence"/>
</dbReference>
<comment type="caution">
    <text evidence="1">The sequence shown here is derived from an EMBL/GenBank/DDBJ whole genome shotgun (WGS) entry which is preliminary data.</text>
</comment>
<gene>
    <name evidence="1" type="ORF">BDR25DRAFT_376261</name>
</gene>
<name>A0ACB6QK64_9PLEO</name>
<reference evidence="1" key="1">
    <citation type="journal article" date="2020" name="Stud. Mycol.">
        <title>101 Dothideomycetes genomes: a test case for predicting lifestyles and emergence of pathogens.</title>
        <authorList>
            <person name="Haridas S."/>
            <person name="Albert R."/>
            <person name="Binder M."/>
            <person name="Bloem J."/>
            <person name="Labutti K."/>
            <person name="Salamov A."/>
            <person name="Andreopoulos B."/>
            <person name="Baker S."/>
            <person name="Barry K."/>
            <person name="Bills G."/>
            <person name="Bluhm B."/>
            <person name="Cannon C."/>
            <person name="Castanera R."/>
            <person name="Culley D."/>
            <person name="Daum C."/>
            <person name="Ezra D."/>
            <person name="Gonzalez J."/>
            <person name="Henrissat B."/>
            <person name="Kuo A."/>
            <person name="Liang C."/>
            <person name="Lipzen A."/>
            <person name="Lutzoni F."/>
            <person name="Magnuson J."/>
            <person name="Mondo S."/>
            <person name="Nolan M."/>
            <person name="Ohm R."/>
            <person name="Pangilinan J."/>
            <person name="Park H.-J."/>
            <person name="Ramirez L."/>
            <person name="Alfaro M."/>
            <person name="Sun H."/>
            <person name="Tritt A."/>
            <person name="Yoshinaga Y."/>
            <person name="Zwiers L.-H."/>
            <person name="Turgeon B."/>
            <person name="Goodwin S."/>
            <person name="Spatafora J."/>
            <person name="Crous P."/>
            <person name="Grigoriev I."/>
        </authorList>
    </citation>
    <scope>NUCLEOTIDE SEQUENCE</scope>
    <source>
        <strain evidence="1">ATCC 200398</strain>
    </source>
</reference>
<dbReference type="EMBL" id="MU003521">
    <property type="protein sequence ID" value="KAF2467295.1"/>
    <property type="molecule type" value="Genomic_DNA"/>
</dbReference>
<accession>A0ACB6QK64</accession>
<evidence type="ECO:0000313" key="2">
    <source>
        <dbReference type="Proteomes" id="UP000799755"/>
    </source>
</evidence>
<evidence type="ECO:0000313" key="1">
    <source>
        <dbReference type="EMBL" id="KAF2467295.1"/>
    </source>
</evidence>
<protein>
    <submittedName>
        <fullName evidence="1">NAD(P)-binding protein</fullName>
    </submittedName>
</protein>